<feature type="domain" description="J" evidence="2">
    <location>
        <begin position="15"/>
        <end position="98"/>
    </location>
</feature>
<dbReference type="AlphaFoldDB" id="A0A6A5ZRH1"/>
<accession>A0A6A5ZRH1</accession>
<dbReference type="Gene3D" id="1.10.287.110">
    <property type="entry name" value="DnaJ domain"/>
    <property type="match status" value="1"/>
</dbReference>
<dbReference type="SMART" id="SM00271">
    <property type="entry name" value="DnaJ"/>
    <property type="match status" value="1"/>
</dbReference>
<dbReference type="SUPFAM" id="SSF46565">
    <property type="entry name" value="Chaperone J-domain"/>
    <property type="match status" value="1"/>
</dbReference>
<dbReference type="EMBL" id="ML977311">
    <property type="protein sequence ID" value="KAF2122079.1"/>
    <property type="molecule type" value="Genomic_DNA"/>
</dbReference>
<dbReference type="OrthoDB" id="10250354at2759"/>
<name>A0A6A5ZRH1_9PLEO</name>
<gene>
    <name evidence="3" type="ORF">BDV96DRAFT_663053</name>
</gene>
<dbReference type="Pfam" id="PF00226">
    <property type="entry name" value="DnaJ"/>
    <property type="match status" value="1"/>
</dbReference>
<evidence type="ECO:0000256" key="1">
    <source>
        <dbReference type="SAM" id="MobiDB-lite"/>
    </source>
</evidence>
<organism evidence="3 4">
    <name type="scientific">Lophiotrema nucula</name>
    <dbReference type="NCBI Taxonomy" id="690887"/>
    <lineage>
        <taxon>Eukaryota</taxon>
        <taxon>Fungi</taxon>
        <taxon>Dikarya</taxon>
        <taxon>Ascomycota</taxon>
        <taxon>Pezizomycotina</taxon>
        <taxon>Dothideomycetes</taxon>
        <taxon>Pleosporomycetidae</taxon>
        <taxon>Pleosporales</taxon>
        <taxon>Lophiotremataceae</taxon>
        <taxon>Lophiotrema</taxon>
    </lineage>
</organism>
<keyword evidence="4" id="KW-1185">Reference proteome</keyword>
<evidence type="ECO:0000259" key="2">
    <source>
        <dbReference type="PROSITE" id="PS50076"/>
    </source>
</evidence>
<evidence type="ECO:0000313" key="3">
    <source>
        <dbReference type="EMBL" id="KAF2122079.1"/>
    </source>
</evidence>
<sequence length="185" mass="20986">MRSPKRFKHYATVPDYYAALGVDYSASATEIKAAFRRLALKHHPDKKAASGDNNAVEFRQVSTQLQKVARKLNESAQAREAYEKLSDPVTKAAYDSSYRQRPALPSWFNPSPPHKFNVPPDTPLRAKPKRQPGETSKTYYASPRYLAWLSSLQEATSGKMANRKGCGAADEEEFWMGGYQYRYKK</sequence>
<dbReference type="InterPro" id="IPR036869">
    <property type="entry name" value="J_dom_sf"/>
</dbReference>
<dbReference type="InterPro" id="IPR050817">
    <property type="entry name" value="DjlA_DnaK_co-chaperone"/>
</dbReference>
<dbReference type="PRINTS" id="PR00625">
    <property type="entry name" value="JDOMAIN"/>
</dbReference>
<dbReference type="CDD" id="cd06257">
    <property type="entry name" value="DnaJ"/>
    <property type="match status" value="1"/>
</dbReference>
<dbReference type="PANTHER" id="PTHR24074">
    <property type="entry name" value="CO-CHAPERONE PROTEIN DJLA"/>
    <property type="match status" value="1"/>
</dbReference>
<proteinExistence type="predicted"/>
<dbReference type="InterPro" id="IPR001623">
    <property type="entry name" value="DnaJ_domain"/>
</dbReference>
<protein>
    <submittedName>
        <fullName evidence="3">DnaJ domain-containing protein</fullName>
    </submittedName>
</protein>
<reference evidence="3" key="1">
    <citation type="journal article" date="2020" name="Stud. Mycol.">
        <title>101 Dothideomycetes genomes: a test case for predicting lifestyles and emergence of pathogens.</title>
        <authorList>
            <person name="Haridas S."/>
            <person name="Albert R."/>
            <person name="Binder M."/>
            <person name="Bloem J."/>
            <person name="Labutti K."/>
            <person name="Salamov A."/>
            <person name="Andreopoulos B."/>
            <person name="Baker S."/>
            <person name="Barry K."/>
            <person name="Bills G."/>
            <person name="Bluhm B."/>
            <person name="Cannon C."/>
            <person name="Castanera R."/>
            <person name="Culley D."/>
            <person name="Daum C."/>
            <person name="Ezra D."/>
            <person name="Gonzalez J."/>
            <person name="Henrissat B."/>
            <person name="Kuo A."/>
            <person name="Liang C."/>
            <person name="Lipzen A."/>
            <person name="Lutzoni F."/>
            <person name="Magnuson J."/>
            <person name="Mondo S."/>
            <person name="Nolan M."/>
            <person name="Ohm R."/>
            <person name="Pangilinan J."/>
            <person name="Park H.-J."/>
            <person name="Ramirez L."/>
            <person name="Alfaro M."/>
            <person name="Sun H."/>
            <person name="Tritt A."/>
            <person name="Yoshinaga Y."/>
            <person name="Zwiers L.-H."/>
            <person name="Turgeon B."/>
            <person name="Goodwin S."/>
            <person name="Spatafora J."/>
            <person name="Crous P."/>
            <person name="Grigoriev I."/>
        </authorList>
    </citation>
    <scope>NUCLEOTIDE SEQUENCE</scope>
    <source>
        <strain evidence="3">CBS 627.86</strain>
    </source>
</reference>
<dbReference type="PROSITE" id="PS50076">
    <property type="entry name" value="DNAJ_2"/>
    <property type="match status" value="1"/>
</dbReference>
<evidence type="ECO:0000313" key="4">
    <source>
        <dbReference type="Proteomes" id="UP000799770"/>
    </source>
</evidence>
<feature type="region of interest" description="Disordered" evidence="1">
    <location>
        <begin position="103"/>
        <end position="137"/>
    </location>
</feature>
<dbReference type="Proteomes" id="UP000799770">
    <property type="component" value="Unassembled WGS sequence"/>
</dbReference>